<keyword evidence="2 7" id="KW-0813">Transport</keyword>
<gene>
    <name evidence="9" type="ORF">ACFQGP_04260</name>
</gene>
<evidence type="ECO:0000256" key="3">
    <source>
        <dbReference type="ARBA" id="ARBA00022475"/>
    </source>
</evidence>
<dbReference type="PROSITE" id="PS50928">
    <property type="entry name" value="ABC_TM1"/>
    <property type="match status" value="1"/>
</dbReference>
<comment type="similarity">
    <text evidence="7">Belongs to the binding-protein-dependent transport system permease family.</text>
</comment>
<evidence type="ECO:0000256" key="6">
    <source>
        <dbReference type="ARBA" id="ARBA00023136"/>
    </source>
</evidence>
<dbReference type="EMBL" id="JBHSSL010000025">
    <property type="protein sequence ID" value="MFC6169791.1"/>
    <property type="molecule type" value="Genomic_DNA"/>
</dbReference>
<protein>
    <submittedName>
        <fullName evidence="9">ABC transporter permease</fullName>
    </submittedName>
</protein>
<feature type="domain" description="ABC transmembrane type-1" evidence="8">
    <location>
        <begin position="79"/>
        <end position="259"/>
    </location>
</feature>
<proteinExistence type="inferred from homology"/>
<feature type="transmembrane region" description="Helical" evidence="7">
    <location>
        <begin position="145"/>
        <end position="164"/>
    </location>
</feature>
<feature type="transmembrane region" description="Helical" evidence="7">
    <location>
        <begin position="29"/>
        <end position="46"/>
    </location>
</feature>
<dbReference type="InterPro" id="IPR000515">
    <property type="entry name" value="MetI-like"/>
</dbReference>
<reference evidence="10" key="1">
    <citation type="journal article" date="2019" name="Int. J. Syst. Evol. Microbiol.">
        <title>The Global Catalogue of Microorganisms (GCM) 10K type strain sequencing project: providing services to taxonomists for standard genome sequencing and annotation.</title>
        <authorList>
            <consortium name="The Broad Institute Genomics Platform"/>
            <consortium name="The Broad Institute Genome Sequencing Center for Infectious Disease"/>
            <person name="Wu L."/>
            <person name="Ma J."/>
        </authorList>
    </citation>
    <scope>NUCLEOTIDE SEQUENCE [LARGE SCALE GENOMIC DNA]</scope>
    <source>
        <strain evidence="10">CCM 8904</strain>
    </source>
</reference>
<evidence type="ECO:0000313" key="10">
    <source>
        <dbReference type="Proteomes" id="UP001596289"/>
    </source>
</evidence>
<evidence type="ECO:0000256" key="2">
    <source>
        <dbReference type="ARBA" id="ARBA00022448"/>
    </source>
</evidence>
<evidence type="ECO:0000256" key="5">
    <source>
        <dbReference type="ARBA" id="ARBA00022989"/>
    </source>
</evidence>
<keyword evidence="4 7" id="KW-0812">Transmembrane</keyword>
<accession>A0ABW1RCF0</accession>
<evidence type="ECO:0000259" key="8">
    <source>
        <dbReference type="PROSITE" id="PS50928"/>
    </source>
</evidence>
<feature type="transmembrane region" description="Helical" evidence="7">
    <location>
        <begin position="86"/>
        <end position="107"/>
    </location>
</feature>
<evidence type="ECO:0000256" key="4">
    <source>
        <dbReference type="ARBA" id="ARBA00022692"/>
    </source>
</evidence>
<name>A0ABW1RCF0_9LACO</name>
<comment type="subcellular location">
    <subcellularLocation>
        <location evidence="1 7">Cell membrane</location>
        <topology evidence="1 7">Multi-pass membrane protein</topology>
    </subcellularLocation>
</comment>
<feature type="transmembrane region" description="Helical" evidence="7">
    <location>
        <begin position="119"/>
        <end position="139"/>
    </location>
</feature>
<evidence type="ECO:0000313" key="9">
    <source>
        <dbReference type="EMBL" id="MFC6169791.1"/>
    </source>
</evidence>
<evidence type="ECO:0000256" key="7">
    <source>
        <dbReference type="RuleBase" id="RU363032"/>
    </source>
</evidence>
<dbReference type="Proteomes" id="UP001596289">
    <property type="component" value="Unassembled WGS sequence"/>
</dbReference>
<dbReference type="Gene3D" id="1.10.3720.10">
    <property type="entry name" value="MetI-like"/>
    <property type="match status" value="1"/>
</dbReference>
<dbReference type="SUPFAM" id="SSF161098">
    <property type="entry name" value="MetI-like"/>
    <property type="match status" value="1"/>
</dbReference>
<feature type="transmembrane region" description="Helical" evidence="7">
    <location>
        <begin position="241"/>
        <end position="259"/>
    </location>
</feature>
<evidence type="ECO:0000256" key="1">
    <source>
        <dbReference type="ARBA" id="ARBA00004651"/>
    </source>
</evidence>
<organism evidence="9 10">
    <name type="scientific">Loigolactobacillus jiayinensis</name>
    <dbReference type="NCBI Taxonomy" id="2486016"/>
    <lineage>
        <taxon>Bacteria</taxon>
        <taxon>Bacillati</taxon>
        <taxon>Bacillota</taxon>
        <taxon>Bacilli</taxon>
        <taxon>Lactobacillales</taxon>
        <taxon>Lactobacillaceae</taxon>
        <taxon>Loigolactobacillus</taxon>
    </lineage>
</organism>
<dbReference type="PANTHER" id="PTHR30151:SF0">
    <property type="entry name" value="ABC TRANSPORTER PERMEASE PROTEIN MJ0413-RELATED"/>
    <property type="match status" value="1"/>
</dbReference>
<comment type="caution">
    <text evidence="9">The sequence shown here is derived from an EMBL/GenBank/DDBJ whole genome shotgun (WGS) entry which is preliminary data.</text>
</comment>
<dbReference type="Pfam" id="PF00528">
    <property type="entry name" value="BPD_transp_1"/>
    <property type="match status" value="1"/>
</dbReference>
<keyword evidence="6 7" id="KW-0472">Membrane</keyword>
<sequence>MQSELELPTKVHKAKQTRKLKPHPRVRKLAWLTLSITVAIGVWWLLSVLPGTKESFPNPVAVASAVGTMLGRGVLFSDIGSSLFSVIWGFVFGFIFALPIAILMAWYKPLENIIGPWIQFIRSIPPLAYVPLVVVSAGIGAKAQIIVICIATFLVMTVTIYQGVVNIDPTLIKAARVLGARDRDIFVHVIVPAATPYIITAVRLGATTALTTLIAAESTGAEAGLGMRIQSLSQTFDMAPMMLYIIIIGIIGITLDKLIRMFERKVTKWQDK</sequence>
<dbReference type="PANTHER" id="PTHR30151">
    <property type="entry name" value="ALKANE SULFONATE ABC TRANSPORTER-RELATED, MEMBRANE SUBUNIT"/>
    <property type="match status" value="1"/>
</dbReference>
<keyword evidence="5 7" id="KW-1133">Transmembrane helix</keyword>
<dbReference type="RefSeq" id="WP_125551113.1">
    <property type="nucleotide sequence ID" value="NZ_JBHSSL010000025.1"/>
</dbReference>
<dbReference type="CDD" id="cd06261">
    <property type="entry name" value="TM_PBP2"/>
    <property type="match status" value="1"/>
</dbReference>
<keyword evidence="3" id="KW-1003">Cell membrane</keyword>
<dbReference type="InterPro" id="IPR035906">
    <property type="entry name" value="MetI-like_sf"/>
</dbReference>
<feature type="transmembrane region" description="Helical" evidence="7">
    <location>
        <begin position="185"/>
        <end position="206"/>
    </location>
</feature>
<keyword evidence="10" id="KW-1185">Reference proteome</keyword>